<dbReference type="GO" id="GO:0005737">
    <property type="term" value="C:cytoplasm"/>
    <property type="evidence" value="ECO:0007669"/>
    <property type="project" value="UniProtKB-SubCell"/>
</dbReference>
<dbReference type="PROSITE" id="PS51163">
    <property type="entry name" value="YRDC"/>
    <property type="match status" value="1"/>
</dbReference>
<dbReference type="InterPro" id="IPR006070">
    <property type="entry name" value="Sua5-like_dom"/>
</dbReference>
<accession>A0A2M8KJ53</accession>
<dbReference type="GO" id="GO:0005524">
    <property type="term" value="F:ATP binding"/>
    <property type="evidence" value="ECO:0007669"/>
    <property type="project" value="UniProtKB-KW"/>
</dbReference>
<comment type="catalytic activity">
    <reaction evidence="11">
        <text>L-threonine + hydrogencarbonate + ATP = L-threonylcarbamoyladenylate + diphosphate + H2O</text>
        <dbReference type="Rhea" id="RHEA:36407"/>
        <dbReference type="ChEBI" id="CHEBI:15377"/>
        <dbReference type="ChEBI" id="CHEBI:17544"/>
        <dbReference type="ChEBI" id="CHEBI:30616"/>
        <dbReference type="ChEBI" id="CHEBI:33019"/>
        <dbReference type="ChEBI" id="CHEBI:57926"/>
        <dbReference type="ChEBI" id="CHEBI:73682"/>
        <dbReference type="EC" id="2.7.7.87"/>
    </reaction>
</comment>
<keyword evidence="9" id="KW-0067">ATP-binding</keyword>
<evidence type="ECO:0000256" key="8">
    <source>
        <dbReference type="ARBA" id="ARBA00022741"/>
    </source>
</evidence>
<dbReference type="AlphaFoldDB" id="A0A2M8KJ53"/>
<evidence type="ECO:0000313" key="14">
    <source>
        <dbReference type="Proteomes" id="UP000231086"/>
    </source>
</evidence>
<dbReference type="GO" id="GO:0061710">
    <property type="term" value="F:L-threonylcarbamoyladenylate synthase"/>
    <property type="evidence" value="ECO:0007669"/>
    <property type="project" value="UniProtKB-EC"/>
</dbReference>
<evidence type="ECO:0000256" key="5">
    <source>
        <dbReference type="ARBA" id="ARBA00022679"/>
    </source>
</evidence>
<comment type="similarity">
    <text evidence="2">Belongs to the SUA5 family.</text>
</comment>
<dbReference type="EMBL" id="PFEA01000018">
    <property type="protein sequence ID" value="PJE59954.1"/>
    <property type="molecule type" value="Genomic_DNA"/>
</dbReference>
<evidence type="ECO:0000256" key="9">
    <source>
        <dbReference type="ARBA" id="ARBA00022840"/>
    </source>
</evidence>
<evidence type="ECO:0000256" key="1">
    <source>
        <dbReference type="ARBA" id="ARBA00004496"/>
    </source>
</evidence>
<reference evidence="14" key="1">
    <citation type="submission" date="2017-09" db="EMBL/GenBank/DDBJ databases">
        <title>Depth-based differentiation of microbial function through sediment-hosted aquifers and enrichment of novel symbionts in the deep terrestrial subsurface.</title>
        <authorList>
            <person name="Probst A.J."/>
            <person name="Ladd B."/>
            <person name="Jarett J.K."/>
            <person name="Geller-Mcgrath D.E."/>
            <person name="Sieber C.M.K."/>
            <person name="Emerson J.B."/>
            <person name="Anantharaman K."/>
            <person name="Thomas B.C."/>
            <person name="Malmstrom R."/>
            <person name="Stieglmeier M."/>
            <person name="Klingl A."/>
            <person name="Woyke T."/>
            <person name="Ryan C.M."/>
            <person name="Banfield J.F."/>
        </authorList>
    </citation>
    <scope>NUCLEOTIDE SEQUENCE [LARGE SCALE GENOMIC DNA]</scope>
</reference>
<dbReference type="GO" id="GO:0008033">
    <property type="term" value="P:tRNA processing"/>
    <property type="evidence" value="ECO:0007669"/>
    <property type="project" value="UniProtKB-KW"/>
</dbReference>
<feature type="domain" description="YrdC-like" evidence="12">
    <location>
        <begin position="15"/>
        <end position="203"/>
    </location>
</feature>
<dbReference type="Pfam" id="PF01300">
    <property type="entry name" value="Sua5_yciO_yrdC"/>
    <property type="match status" value="1"/>
</dbReference>
<dbReference type="PANTHER" id="PTHR17490">
    <property type="entry name" value="SUA5"/>
    <property type="match status" value="1"/>
</dbReference>
<dbReference type="GO" id="GO:0000049">
    <property type="term" value="F:tRNA binding"/>
    <property type="evidence" value="ECO:0007669"/>
    <property type="project" value="TreeGrafter"/>
</dbReference>
<keyword evidence="5" id="KW-0808">Transferase</keyword>
<proteinExistence type="inferred from homology"/>
<dbReference type="GO" id="GO:0006450">
    <property type="term" value="P:regulation of translational fidelity"/>
    <property type="evidence" value="ECO:0007669"/>
    <property type="project" value="TreeGrafter"/>
</dbReference>
<evidence type="ECO:0000256" key="11">
    <source>
        <dbReference type="ARBA" id="ARBA00048366"/>
    </source>
</evidence>
<dbReference type="InterPro" id="IPR017945">
    <property type="entry name" value="DHBP_synth_RibB-like_a/b_dom"/>
</dbReference>
<evidence type="ECO:0000313" key="13">
    <source>
        <dbReference type="EMBL" id="PJE59954.1"/>
    </source>
</evidence>
<dbReference type="GO" id="GO:0003725">
    <property type="term" value="F:double-stranded RNA binding"/>
    <property type="evidence" value="ECO:0007669"/>
    <property type="project" value="InterPro"/>
</dbReference>
<dbReference type="InterPro" id="IPR050156">
    <property type="entry name" value="TC-AMP_synthase_SUA5"/>
</dbReference>
<evidence type="ECO:0000256" key="4">
    <source>
        <dbReference type="ARBA" id="ARBA00022490"/>
    </source>
</evidence>
<organism evidence="13 14">
    <name type="scientific">Candidatus Portnoybacteria bacterium CG10_big_fil_rev_8_21_14_0_10_44_7</name>
    <dbReference type="NCBI Taxonomy" id="1974816"/>
    <lineage>
        <taxon>Bacteria</taxon>
        <taxon>Candidatus Portnoyibacteriota</taxon>
    </lineage>
</organism>
<keyword evidence="4" id="KW-0963">Cytoplasm</keyword>
<keyword evidence="6" id="KW-0819">tRNA processing</keyword>
<sequence>MKVLRVNPENLRESEKAIIEAAKIIYRGGSVVLPTDTVYGLAVDATRDITIDRLFKIKKRPKEKPVSVFVSDLPMARKIAFFDQRLERAAEVIWPGPLTVILKSRYKLPKNISGIQNTIGVRIPDYKLVRYLIELLGRPITATSANLSGQQPATDVQAVMAQFANQFLKPDLILDAGQLSPSQPSTVLDMTDPEPKIVRVGPVSKQKLLEILSV</sequence>
<protein>
    <recommendedName>
        <fullName evidence="10">L-threonylcarbamoyladenylate synthase</fullName>
        <ecNumber evidence="3">2.7.7.87</ecNumber>
    </recommendedName>
    <alternativeName>
        <fullName evidence="10">L-threonylcarbamoyladenylate synthase</fullName>
    </alternativeName>
</protein>
<dbReference type="NCBIfam" id="TIGR00057">
    <property type="entry name" value="L-threonylcarbamoyladenylate synthase"/>
    <property type="match status" value="1"/>
</dbReference>
<evidence type="ECO:0000256" key="10">
    <source>
        <dbReference type="ARBA" id="ARBA00029774"/>
    </source>
</evidence>
<keyword evidence="7" id="KW-0548">Nucleotidyltransferase</keyword>
<evidence type="ECO:0000256" key="2">
    <source>
        <dbReference type="ARBA" id="ARBA00007663"/>
    </source>
</evidence>
<dbReference type="Proteomes" id="UP000231086">
    <property type="component" value="Unassembled WGS sequence"/>
</dbReference>
<gene>
    <name evidence="13" type="ORF">COU85_00935</name>
</gene>
<name>A0A2M8KJ53_9BACT</name>
<dbReference type="SUPFAM" id="SSF55821">
    <property type="entry name" value="YrdC/RibB"/>
    <property type="match status" value="1"/>
</dbReference>
<comment type="subcellular location">
    <subcellularLocation>
        <location evidence="1">Cytoplasm</location>
    </subcellularLocation>
</comment>
<evidence type="ECO:0000256" key="6">
    <source>
        <dbReference type="ARBA" id="ARBA00022694"/>
    </source>
</evidence>
<evidence type="ECO:0000259" key="12">
    <source>
        <dbReference type="PROSITE" id="PS51163"/>
    </source>
</evidence>
<evidence type="ECO:0000256" key="3">
    <source>
        <dbReference type="ARBA" id="ARBA00012584"/>
    </source>
</evidence>
<dbReference type="Gene3D" id="3.90.870.10">
    <property type="entry name" value="DHBP synthase"/>
    <property type="match status" value="1"/>
</dbReference>
<comment type="caution">
    <text evidence="13">The sequence shown here is derived from an EMBL/GenBank/DDBJ whole genome shotgun (WGS) entry which is preliminary data.</text>
</comment>
<dbReference type="EC" id="2.7.7.87" evidence="3"/>
<evidence type="ECO:0000256" key="7">
    <source>
        <dbReference type="ARBA" id="ARBA00022695"/>
    </source>
</evidence>
<dbReference type="PANTHER" id="PTHR17490:SF16">
    <property type="entry name" value="THREONYLCARBAMOYL-AMP SYNTHASE"/>
    <property type="match status" value="1"/>
</dbReference>
<keyword evidence="8" id="KW-0547">Nucleotide-binding</keyword>